<dbReference type="GO" id="GO:0003700">
    <property type="term" value="F:DNA-binding transcription factor activity"/>
    <property type="evidence" value="ECO:0007669"/>
    <property type="project" value="InterPro"/>
</dbReference>
<dbReference type="SMART" id="SM00316">
    <property type="entry name" value="S1"/>
    <property type="match status" value="1"/>
</dbReference>
<dbReference type="CDD" id="cd02134">
    <property type="entry name" value="KH-II_NusA_rpt1"/>
    <property type="match status" value="1"/>
</dbReference>
<dbReference type="PANTHER" id="PTHR22648:SF0">
    <property type="entry name" value="TRANSCRIPTION TERMINATION_ANTITERMINATION PROTEIN NUSA"/>
    <property type="match status" value="1"/>
</dbReference>
<evidence type="ECO:0000256" key="2">
    <source>
        <dbReference type="ARBA" id="ARBA00022490"/>
    </source>
</evidence>
<keyword evidence="3 7" id="KW-0889">Transcription antitermination</keyword>
<feature type="compositionally biased region" description="Acidic residues" evidence="8">
    <location>
        <begin position="427"/>
        <end position="437"/>
    </location>
</feature>
<dbReference type="InterPro" id="IPR009019">
    <property type="entry name" value="KH_sf_prok-type"/>
</dbReference>
<dbReference type="KEGG" id="tsph:KIH39_24115"/>
<dbReference type="GO" id="GO:0031564">
    <property type="term" value="P:transcription antitermination"/>
    <property type="evidence" value="ECO:0007669"/>
    <property type="project" value="UniProtKB-UniRule"/>
</dbReference>
<dbReference type="InterPro" id="IPR013735">
    <property type="entry name" value="TF_NusA_N"/>
</dbReference>
<dbReference type="Gene3D" id="3.30.1480.10">
    <property type="entry name" value="NusA, N-terminal domain"/>
    <property type="match status" value="1"/>
</dbReference>
<dbReference type="SUPFAM" id="SSF47794">
    <property type="entry name" value="Rad51 N-terminal domain-like"/>
    <property type="match status" value="1"/>
</dbReference>
<evidence type="ECO:0000256" key="4">
    <source>
        <dbReference type="ARBA" id="ARBA00022884"/>
    </source>
</evidence>
<comment type="subcellular location">
    <subcellularLocation>
        <location evidence="7">Cytoplasm</location>
    </subcellularLocation>
</comment>
<dbReference type="Pfam" id="PF08529">
    <property type="entry name" value="NusA_N"/>
    <property type="match status" value="2"/>
</dbReference>
<dbReference type="AlphaFoldDB" id="A0A8E6EY10"/>
<feature type="compositionally biased region" description="Basic and acidic residues" evidence="8">
    <location>
        <begin position="389"/>
        <end position="399"/>
    </location>
</feature>
<dbReference type="InterPro" id="IPR015946">
    <property type="entry name" value="KH_dom-like_a/b"/>
</dbReference>
<dbReference type="GO" id="GO:0000166">
    <property type="term" value="F:nucleotide binding"/>
    <property type="evidence" value="ECO:0007669"/>
    <property type="project" value="InterPro"/>
</dbReference>
<dbReference type="Pfam" id="PF00575">
    <property type="entry name" value="S1"/>
    <property type="match status" value="1"/>
</dbReference>
<dbReference type="PROSITE" id="PS50126">
    <property type="entry name" value="S1"/>
    <property type="match status" value="1"/>
</dbReference>
<dbReference type="Pfam" id="PF26594">
    <property type="entry name" value="KH_NusA_2nd"/>
    <property type="match status" value="1"/>
</dbReference>
<evidence type="ECO:0000256" key="7">
    <source>
        <dbReference type="HAMAP-Rule" id="MF_00945"/>
    </source>
</evidence>
<dbReference type="SUPFAM" id="SSF54814">
    <property type="entry name" value="Prokaryotic type KH domain (KH-domain type II)"/>
    <property type="match status" value="2"/>
</dbReference>
<dbReference type="Gene3D" id="2.40.50.140">
    <property type="entry name" value="Nucleic acid-binding proteins"/>
    <property type="match status" value="1"/>
</dbReference>
<dbReference type="Pfam" id="PF13184">
    <property type="entry name" value="KH_NusA_1st"/>
    <property type="match status" value="1"/>
</dbReference>
<dbReference type="InterPro" id="IPR003029">
    <property type="entry name" value="S1_domain"/>
</dbReference>
<dbReference type="EMBL" id="CP074694">
    <property type="protein sequence ID" value="QVL31886.1"/>
    <property type="molecule type" value="Genomic_DNA"/>
</dbReference>
<dbReference type="SUPFAM" id="SSF50249">
    <property type="entry name" value="Nucleic acid-binding proteins"/>
    <property type="match status" value="1"/>
</dbReference>
<dbReference type="Proteomes" id="UP000676194">
    <property type="component" value="Chromosome"/>
</dbReference>
<dbReference type="GO" id="GO:0003723">
    <property type="term" value="F:RNA binding"/>
    <property type="evidence" value="ECO:0007669"/>
    <property type="project" value="UniProtKB-UniRule"/>
</dbReference>
<evidence type="ECO:0000256" key="8">
    <source>
        <dbReference type="SAM" id="MobiDB-lite"/>
    </source>
</evidence>
<dbReference type="GO" id="GO:0005829">
    <property type="term" value="C:cytosol"/>
    <property type="evidence" value="ECO:0007669"/>
    <property type="project" value="TreeGrafter"/>
</dbReference>
<dbReference type="Gene3D" id="3.30.300.20">
    <property type="match status" value="2"/>
</dbReference>
<comment type="subunit">
    <text evidence="7">Monomer. Binds directly to the core enzyme of the DNA-dependent RNA polymerase and to nascent RNA.</text>
</comment>
<feature type="domain" description="S1 motif" evidence="9">
    <location>
        <begin position="104"/>
        <end position="176"/>
    </location>
</feature>
<dbReference type="InterPro" id="IPR036555">
    <property type="entry name" value="NusA_N_sf"/>
</dbReference>
<dbReference type="RefSeq" id="WP_213496296.1">
    <property type="nucleotide sequence ID" value="NZ_CP074694.1"/>
</dbReference>
<keyword evidence="6 7" id="KW-0804">Transcription</keyword>
<dbReference type="InterPro" id="IPR010213">
    <property type="entry name" value="TF_NusA"/>
</dbReference>
<dbReference type="InterPro" id="IPR030842">
    <property type="entry name" value="TF_NusA_bacterial"/>
</dbReference>
<dbReference type="HAMAP" id="MF_00945_B">
    <property type="entry name" value="NusA_B"/>
    <property type="match status" value="1"/>
</dbReference>
<sequence length="461" mass="50744">MNGAELLRVIDMIHREKNIAKETIFNGIEDALKVAMERNGAAEDDVIVHIDRVSGQIVAQRGDKQIDPEELGRIAAQSAKQLMIQKMREAESDGVFNEFSTRKGDMVTGTVQRVDNGTGILSISKDGKNGAATIEAILPRSEQIPGETLHVNDRVKAVVMDVRRNGHRVKIVLSRCHPDFVRALFEQEIPEIADRTIEIKAVSREAGYRSKVAVSSIDMKVDCVGACVGVRGSRIKSVIDELNGERIDIVRWNDSMQIMIPNALSPAEISEVMMYPRLGRAIVLVTDENLSLAIGRRGQNVRLASKLVGWDIEIMTIEELTEGVEKAERWFGGIPNVPENFAESMITEGFLSYEDITFLEPEQLAEMVGVTPEAADEFILYCEEQAERIEREGESEQDRAPVVAVTEDTEPTPEEIAAAEAALAEQQGEEVVVEAEAEPAPVEAEVPSGKGLDALFSDDPK</sequence>
<evidence type="ECO:0000313" key="10">
    <source>
        <dbReference type="EMBL" id="QVL31886.1"/>
    </source>
</evidence>
<comment type="similarity">
    <text evidence="7">Belongs to the NusA family.</text>
</comment>
<proteinExistence type="inferred from homology"/>
<dbReference type="CDD" id="cd22529">
    <property type="entry name" value="KH-II_NusA_rpt2"/>
    <property type="match status" value="1"/>
</dbReference>
<keyword evidence="2 7" id="KW-0963">Cytoplasm</keyword>
<reference evidence="10" key="1">
    <citation type="submission" date="2021-05" db="EMBL/GenBank/DDBJ databases">
        <title>Complete genome sequence of the cellulolytic planctomycete Telmatocola sphagniphila SP2T and characterization of the first cellulase from planctomycetes.</title>
        <authorList>
            <person name="Rakitin A.L."/>
            <person name="Beletsky A.V."/>
            <person name="Naumoff D.G."/>
            <person name="Kulichevskaya I.S."/>
            <person name="Mardanov A.V."/>
            <person name="Ravin N.V."/>
            <person name="Dedysh S.N."/>
        </authorList>
    </citation>
    <scope>NUCLEOTIDE SEQUENCE</scope>
    <source>
        <strain evidence="10">SP2T</strain>
    </source>
</reference>
<dbReference type="InterPro" id="IPR010995">
    <property type="entry name" value="DNA_repair_Rad51/TF_NusA_a-hlx"/>
</dbReference>
<evidence type="ECO:0000256" key="6">
    <source>
        <dbReference type="ARBA" id="ARBA00023163"/>
    </source>
</evidence>
<gene>
    <name evidence="7 10" type="primary">nusA</name>
    <name evidence="10" type="ORF">KIH39_24115</name>
</gene>
<evidence type="ECO:0000256" key="5">
    <source>
        <dbReference type="ARBA" id="ARBA00023015"/>
    </source>
</evidence>
<evidence type="ECO:0000256" key="3">
    <source>
        <dbReference type="ARBA" id="ARBA00022814"/>
    </source>
</evidence>
<feature type="compositionally biased region" description="Low complexity" evidence="8">
    <location>
        <begin position="438"/>
        <end position="447"/>
    </location>
</feature>
<dbReference type="NCBIfam" id="TIGR01953">
    <property type="entry name" value="NusA"/>
    <property type="match status" value="1"/>
</dbReference>
<name>A0A8E6EY10_9BACT</name>
<dbReference type="CDD" id="cd04455">
    <property type="entry name" value="S1_NusA"/>
    <property type="match status" value="1"/>
</dbReference>
<dbReference type="SUPFAM" id="SSF69705">
    <property type="entry name" value="Transcription factor NusA, N-terminal domain"/>
    <property type="match status" value="1"/>
</dbReference>
<feature type="region of interest" description="Disordered" evidence="8">
    <location>
        <begin position="389"/>
        <end position="461"/>
    </location>
</feature>
<dbReference type="FunFam" id="3.30.300.20:FF:000002">
    <property type="entry name" value="Transcription termination/antitermination protein NusA"/>
    <property type="match status" value="1"/>
</dbReference>
<dbReference type="InterPro" id="IPR058582">
    <property type="entry name" value="KH_NusA_2nd"/>
</dbReference>
<dbReference type="InterPro" id="IPR025249">
    <property type="entry name" value="TF_NusA_KH_1st"/>
</dbReference>
<accession>A0A8E6EY10</accession>
<dbReference type="GO" id="GO:0006353">
    <property type="term" value="P:DNA-templated transcription termination"/>
    <property type="evidence" value="ECO:0007669"/>
    <property type="project" value="UniProtKB-UniRule"/>
</dbReference>
<protein>
    <recommendedName>
        <fullName evidence="7">Transcription termination/antitermination protein NusA</fullName>
    </recommendedName>
</protein>
<evidence type="ECO:0000313" key="11">
    <source>
        <dbReference type="Proteomes" id="UP000676194"/>
    </source>
</evidence>
<keyword evidence="4 7" id="KW-0694">RNA-binding</keyword>
<evidence type="ECO:0000259" key="9">
    <source>
        <dbReference type="PROSITE" id="PS50126"/>
    </source>
</evidence>
<dbReference type="InterPro" id="IPR012340">
    <property type="entry name" value="NA-bd_OB-fold"/>
</dbReference>
<dbReference type="FunFam" id="3.30.300.20:FF:000005">
    <property type="entry name" value="Transcription termination/antitermination protein NusA"/>
    <property type="match status" value="1"/>
</dbReference>
<keyword evidence="5 7" id="KW-0805">Transcription regulation</keyword>
<keyword evidence="11" id="KW-1185">Reference proteome</keyword>
<feature type="compositionally biased region" description="Low complexity" evidence="8">
    <location>
        <begin position="414"/>
        <end position="426"/>
    </location>
</feature>
<organism evidence="10 11">
    <name type="scientific">Telmatocola sphagniphila</name>
    <dbReference type="NCBI Taxonomy" id="1123043"/>
    <lineage>
        <taxon>Bacteria</taxon>
        <taxon>Pseudomonadati</taxon>
        <taxon>Planctomycetota</taxon>
        <taxon>Planctomycetia</taxon>
        <taxon>Gemmatales</taxon>
        <taxon>Gemmataceae</taxon>
    </lineage>
</organism>
<keyword evidence="1 7" id="KW-0806">Transcription termination</keyword>
<comment type="function">
    <text evidence="7">Participates in both transcription termination and antitermination.</text>
</comment>
<dbReference type="PANTHER" id="PTHR22648">
    <property type="entry name" value="TRANSCRIPTION TERMINATION FACTOR NUSA"/>
    <property type="match status" value="1"/>
</dbReference>
<evidence type="ECO:0000256" key="1">
    <source>
        <dbReference type="ARBA" id="ARBA00022472"/>
    </source>
</evidence>